<dbReference type="PIRSF" id="PIRSF003230">
    <property type="entry name" value="YbgC"/>
    <property type="match status" value="1"/>
</dbReference>
<protein>
    <submittedName>
        <fullName evidence="3">Tol-pal system-associated acyl-CoA thioesterase</fullName>
    </submittedName>
</protein>
<dbReference type="AlphaFoldDB" id="A0A0T5YWZ2"/>
<dbReference type="InterPro" id="IPR050563">
    <property type="entry name" value="4-hydroxybenzoyl-CoA_TE"/>
</dbReference>
<accession>A0A0T5YWZ2</accession>
<dbReference type="OrthoDB" id="9808429at2"/>
<evidence type="ECO:0000313" key="3">
    <source>
        <dbReference type="EMBL" id="KRT54750.1"/>
    </source>
</evidence>
<dbReference type="FunFam" id="3.10.129.10:FF:000004">
    <property type="entry name" value="Tol-pal system-associated acyl-CoA thioesterase"/>
    <property type="match status" value="1"/>
</dbReference>
<dbReference type="Pfam" id="PF13279">
    <property type="entry name" value="4HBT_2"/>
    <property type="match status" value="1"/>
</dbReference>
<dbReference type="InterPro" id="IPR014166">
    <property type="entry name" value="Tol-Pal_acyl-CoA_thioesterase"/>
</dbReference>
<reference evidence="3 4" key="1">
    <citation type="submission" date="2015-11" db="EMBL/GenBank/DDBJ databases">
        <title>The genome of Candidatus Endoriftia persephone in Ridgeia piscesae and population structure of the North Eastern Pacific vestimentiferan symbionts.</title>
        <authorList>
            <person name="Perez M."/>
            <person name="Juniper K.S."/>
        </authorList>
    </citation>
    <scope>NUCLEOTIDE SEQUENCE [LARGE SCALE GENOMIC DNA]</scope>
    <source>
        <strain evidence="3">Ind11</strain>
    </source>
</reference>
<comment type="caution">
    <text evidence="3">The sequence shown here is derived from an EMBL/GenBank/DDBJ whole genome shotgun (WGS) entry which is preliminary data.</text>
</comment>
<evidence type="ECO:0000313" key="4">
    <source>
        <dbReference type="Proteomes" id="UP000051634"/>
    </source>
</evidence>
<dbReference type="InterPro" id="IPR008272">
    <property type="entry name" value="HB-CoA_thioesterase_AS"/>
</dbReference>
<keyword evidence="2" id="KW-0378">Hydrolase</keyword>
<dbReference type="SUPFAM" id="SSF54637">
    <property type="entry name" value="Thioesterase/thiol ester dehydrase-isomerase"/>
    <property type="match status" value="1"/>
</dbReference>
<dbReference type="PROSITE" id="PS01328">
    <property type="entry name" value="4HBCOA_THIOESTERASE"/>
    <property type="match status" value="1"/>
</dbReference>
<evidence type="ECO:0000256" key="2">
    <source>
        <dbReference type="ARBA" id="ARBA00022801"/>
    </source>
</evidence>
<evidence type="ECO:0000256" key="1">
    <source>
        <dbReference type="ARBA" id="ARBA00005953"/>
    </source>
</evidence>
<dbReference type="Proteomes" id="UP000051634">
    <property type="component" value="Unassembled WGS sequence"/>
</dbReference>
<dbReference type="NCBIfam" id="TIGR00051">
    <property type="entry name" value="YbgC/FadM family acyl-CoA thioesterase"/>
    <property type="match status" value="1"/>
</dbReference>
<dbReference type="PANTHER" id="PTHR31793:SF37">
    <property type="entry name" value="ACYL-COA THIOESTER HYDROLASE YBGC"/>
    <property type="match status" value="1"/>
</dbReference>
<dbReference type="NCBIfam" id="TIGR02799">
    <property type="entry name" value="thio_ybgC"/>
    <property type="match status" value="1"/>
</dbReference>
<dbReference type="EMBL" id="LDXT01000088">
    <property type="protein sequence ID" value="KRT54750.1"/>
    <property type="molecule type" value="Genomic_DNA"/>
</dbReference>
<sequence>MDTFVWPVRVYYEDTDSGGVVYHANYLSFMERARTEWLRGLGFEQDRLRNDGGVIFAVHSLSAEYHRPARFNDLLQIDTRIIELRRASLSFQQTIRRDADDQLLCSGKVKVACVDAQRMRPAPLPEALLERIRHVD</sequence>
<keyword evidence="4" id="KW-1185">Reference proteome</keyword>
<dbReference type="GO" id="GO:0047617">
    <property type="term" value="F:fatty acyl-CoA hydrolase activity"/>
    <property type="evidence" value="ECO:0007669"/>
    <property type="project" value="TreeGrafter"/>
</dbReference>
<proteinExistence type="inferred from homology"/>
<dbReference type="PANTHER" id="PTHR31793">
    <property type="entry name" value="4-HYDROXYBENZOYL-COA THIOESTERASE FAMILY MEMBER"/>
    <property type="match status" value="1"/>
</dbReference>
<name>A0A0T5YWZ2_9GAMM</name>
<comment type="similarity">
    <text evidence="1">Belongs to the 4-hydroxybenzoyl-CoA thioesterase family.</text>
</comment>
<dbReference type="Gene3D" id="3.10.129.10">
    <property type="entry name" value="Hotdog Thioesterase"/>
    <property type="match status" value="1"/>
</dbReference>
<organism evidence="3 4">
    <name type="scientific">endosymbiont of Ridgeia piscesae</name>
    <dbReference type="NCBI Taxonomy" id="54398"/>
    <lineage>
        <taxon>Bacteria</taxon>
        <taxon>Pseudomonadati</taxon>
        <taxon>Pseudomonadota</taxon>
        <taxon>Gammaproteobacteria</taxon>
        <taxon>sulfur-oxidizing symbionts</taxon>
    </lineage>
</organism>
<dbReference type="CDD" id="cd00586">
    <property type="entry name" value="4HBT"/>
    <property type="match status" value="1"/>
</dbReference>
<dbReference type="RefSeq" id="WP_060528364.1">
    <property type="nucleotide sequence ID" value="NZ_KQ557125.1"/>
</dbReference>
<gene>
    <name evidence="3" type="ORF">Ga0074115_10955</name>
</gene>
<dbReference type="PATRIC" id="fig|54398.3.peg.1491"/>
<dbReference type="InterPro" id="IPR029069">
    <property type="entry name" value="HotDog_dom_sf"/>
</dbReference>
<dbReference type="InterPro" id="IPR006684">
    <property type="entry name" value="YbgC/YbaW"/>
</dbReference>